<name>A0A1N7KNY4_9BACI</name>
<protein>
    <recommendedName>
        <fullName evidence="3">Nuclease SbcCD subunit C</fullName>
    </recommendedName>
</protein>
<dbReference type="Pfam" id="PF13476">
    <property type="entry name" value="AAA_23"/>
    <property type="match status" value="1"/>
</dbReference>
<dbReference type="InterPro" id="IPR038729">
    <property type="entry name" value="Rad50/SbcC_AAA"/>
</dbReference>
<dbReference type="SUPFAM" id="SSF52540">
    <property type="entry name" value="P-loop containing nucleoside triphosphate hydrolases"/>
    <property type="match status" value="1"/>
</dbReference>
<dbReference type="STRING" id="570947.SAMN05421687_1159"/>
<dbReference type="Proteomes" id="UP000187608">
    <property type="component" value="Unassembled WGS sequence"/>
</dbReference>
<evidence type="ECO:0000259" key="5">
    <source>
        <dbReference type="Pfam" id="PF13476"/>
    </source>
</evidence>
<proteinExistence type="inferred from homology"/>
<dbReference type="GO" id="GO:0016887">
    <property type="term" value="F:ATP hydrolysis activity"/>
    <property type="evidence" value="ECO:0007669"/>
    <property type="project" value="InterPro"/>
</dbReference>
<dbReference type="PANTHER" id="PTHR32114">
    <property type="entry name" value="ABC TRANSPORTER ABCH.3"/>
    <property type="match status" value="1"/>
</dbReference>
<keyword evidence="7" id="KW-1185">Reference proteome</keyword>
<dbReference type="PANTHER" id="PTHR32114:SF2">
    <property type="entry name" value="ABC TRANSPORTER ABCH.3"/>
    <property type="match status" value="1"/>
</dbReference>
<feature type="domain" description="Rad50/SbcC-type AAA" evidence="5">
    <location>
        <begin position="5"/>
        <end position="226"/>
    </location>
</feature>
<accession>A0A1N7KNY4</accession>
<evidence type="ECO:0000313" key="7">
    <source>
        <dbReference type="Proteomes" id="UP000187608"/>
    </source>
</evidence>
<feature type="coiled-coil region" evidence="4">
    <location>
        <begin position="197"/>
        <end position="249"/>
    </location>
</feature>
<dbReference type="InterPro" id="IPR027417">
    <property type="entry name" value="P-loop_NTPase"/>
</dbReference>
<comment type="similarity">
    <text evidence="1">Belongs to the SMC family. SbcC subfamily.</text>
</comment>
<dbReference type="RefSeq" id="WP_076560640.1">
    <property type="nucleotide sequence ID" value="NZ_FTOC01000015.1"/>
</dbReference>
<sequence>MQFRSLSLVNFRVYYGRQTIDLSNFNKNQKNITLIGGLNGTGKTSILTAIRLLLYGIDKVGKRELAGSINNKHFEEKGKNSVLELEFTFNQKNYKIKGTLHYNSKQELTTMEREMVLDNKKINLTEAELQGFINRNIPSDVSTFFLFDGEKVQELVDQQENGDLKDSIQEIVSLEFYKKVSMDINKAQKKLERKFSRRVSSEKIQDLSKQIEEKEEDLGQYEKDLEAVNKNYRIVRERLESEKQAKNEKFIKSSTSKKTLYENKSKIVREIDNINSMIEAYATDHLPLLILYPKIQQVKDRMEKEMEYSRKKEEIKLNFSQFEEFMNDFIERMNERDELQGIDYKLLNELGRKSWAKVNNLKRYKEPEEIEIIHDLNRSDQSKLQSLNFKELDINKQQKRKDQLLQDLKKVDQQLIIAPEEVDVSKEEKEIERLNKTLSQYNSESLHYREKVNGIHTELTRLRRKLEEMRKELDTNTDLDKQLDMINKAAKVSAQFVEDVTEFKAKCIKESFEYIIDKLMSKSDDFSKAEFDVDSYKLRLFNHYGNQIRLANRSAGEKQIIALSLIWALTKNAAIDLPYVIDTPLGRLDSIHRRHLIKHYFSELSNQVIILSTDTEVNDELLSELETNIGSTFSLDYSSDTKSTTINEGYFV</sequence>
<dbReference type="Gene3D" id="3.40.50.300">
    <property type="entry name" value="P-loop containing nucleotide triphosphate hydrolases"/>
    <property type="match status" value="2"/>
</dbReference>
<reference evidence="7" key="1">
    <citation type="submission" date="2017-01" db="EMBL/GenBank/DDBJ databases">
        <authorList>
            <person name="Varghese N."/>
            <person name="Submissions S."/>
        </authorList>
    </citation>
    <scope>NUCLEOTIDE SEQUENCE [LARGE SCALE GENOMIC DNA]</scope>
    <source>
        <strain evidence="7">DSM 23127</strain>
    </source>
</reference>
<dbReference type="AlphaFoldDB" id="A0A1N7KNY4"/>
<gene>
    <name evidence="6" type="ORF">SAMN05421687_1159</name>
</gene>
<keyword evidence="4" id="KW-0175">Coiled coil</keyword>
<dbReference type="OrthoDB" id="9795626at2"/>
<evidence type="ECO:0000256" key="1">
    <source>
        <dbReference type="ARBA" id="ARBA00006930"/>
    </source>
</evidence>
<dbReference type="InterPro" id="IPR017599">
    <property type="entry name" value="DNA_S_DndD"/>
</dbReference>
<comment type="subunit">
    <text evidence="2">Heterodimer of SbcC and SbcD.</text>
</comment>
<evidence type="ECO:0000256" key="2">
    <source>
        <dbReference type="ARBA" id="ARBA00011322"/>
    </source>
</evidence>
<organism evidence="6 7">
    <name type="scientific">Salimicrobium flavidum</name>
    <dbReference type="NCBI Taxonomy" id="570947"/>
    <lineage>
        <taxon>Bacteria</taxon>
        <taxon>Bacillati</taxon>
        <taxon>Bacillota</taxon>
        <taxon>Bacilli</taxon>
        <taxon>Bacillales</taxon>
        <taxon>Bacillaceae</taxon>
        <taxon>Salimicrobium</taxon>
    </lineage>
</organism>
<dbReference type="EMBL" id="FTOC01000015">
    <property type="protein sequence ID" value="SIS63319.1"/>
    <property type="molecule type" value="Genomic_DNA"/>
</dbReference>
<evidence type="ECO:0000313" key="6">
    <source>
        <dbReference type="EMBL" id="SIS63319.1"/>
    </source>
</evidence>
<feature type="coiled-coil region" evidence="4">
    <location>
        <begin position="387"/>
        <end position="479"/>
    </location>
</feature>
<dbReference type="GO" id="GO:0006302">
    <property type="term" value="P:double-strand break repair"/>
    <property type="evidence" value="ECO:0007669"/>
    <property type="project" value="InterPro"/>
</dbReference>
<evidence type="ECO:0000256" key="4">
    <source>
        <dbReference type="SAM" id="Coils"/>
    </source>
</evidence>
<evidence type="ECO:0000256" key="3">
    <source>
        <dbReference type="ARBA" id="ARBA00013368"/>
    </source>
</evidence>
<dbReference type="NCBIfam" id="TIGR03185">
    <property type="entry name" value="DNA_S_dndD"/>
    <property type="match status" value="1"/>
</dbReference>